<reference evidence="1 2" key="1">
    <citation type="journal article" date="2007" name="PLoS Genet.">
        <title>Patterns and implications of gene gain and loss in the evolution of Prochlorococcus.</title>
        <authorList>
            <person name="Kettler G.C."/>
            <person name="Martiny A.C."/>
            <person name="Huang K."/>
            <person name="Zucker J."/>
            <person name="Coleman M.L."/>
            <person name="Rodrigue S."/>
            <person name="Chen F."/>
            <person name="Lapidus A."/>
            <person name="Ferriera S."/>
            <person name="Johnson J."/>
            <person name="Steglich C."/>
            <person name="Church G.M."/>
            <person name="Richardson P."/>
            <person name="Chisholm S.W."/>
        </authorList>
    </citation>
    <scope>NUCLEOTIDE SEQUENCE [LARGE SCALE GENOMIC DNA]</scope>
    <source>
        <strain evidence="1 2">MIT 9303</strain>
    </source>
</reference>
<evidence type="ECO:0000313" key="2">
    <source>
        <dbReference type="Proteomes" id="UP000002274"/>
    </source>
</evidence>
<organism evidence="1 2">
    <name type="scientific">Prochlorococcus marinus (strain MIT 9303)</name>
    <dbReference type="NCBI Taxonomy" id="59922"/>
    <lineage>
        <taxon>Bacteria</taxon>
        <taxon>Bacillati</taxon>
        <taxon>Cyanobacteriota</taxon>
        <taxon>Cyanophyceae</taxon>
        <taxon>Synechococcales</taxon>
        <taxon>Prochlorococcaceae</taxon>
        <taxon>Prochlorococcus</taxon>
    </lineage>
</organism>
<dbReference type="AlphaFoldDB" id="A2CE10"/>
<name>A2CE10_PROM3</name>
<accession>A2CE10</accession>
<dbReference type="HOGENOM" id="CLU_2993133_0_0_3"/>
<dbReference type="Proteomes" id="UP000002274">
    <property type="component" value="Chromosome"/>
</dbReference>
<sequence>MSFKCKVRISKVFCAGVLINVETSFMPFFHLITGFLIARFGMHLAWKIHLRVRVLFVAA</sequence>
<dbReference type="KEGG" id="pmf:P9303_29901"/>
<gene>
    <name evidence="1" type="ordered locus">P9303_29901</name>
</gene>
<dbReference type="EMBL" id="CP000554">
    <property type="protein sequence ID" value="ABM79720.1"/>
    <property type="molecule type" value="Genomic_DNA"/>
</dbReference>
<evidence type="ECO:0000313" key="1">
    <source>
        <dbReference type="EMBL" id="ABM79720.1"/>
    </source>
</evidence>
<protein>
    <submittedName>
        <fullName evidence="1">Uncharacterized protein</fullName>
    </submittedName>
</protein>
<proteinExistence type="predicted"/>